<evidence type="ECO:0000313" key="1">
    <source>
        <dbReference type="EMBL" id="OIP97440.1"/>
    </source>
</evidence>
<evidence type="ECO:0000313" key="2">
    <source>
        <dbReference type="Proteomes" id="UP000183245"/>
    </source>
</evidence>
<comment type="caution">
    <text evidence="1">The sequence shown here is derived from an EMBL/GenBank/DDBJ whole genome shotgun (WGS) entry which is preliminary data.</text>
</comment>
<protein>
    <submittedName>
        <fullName evidence="1">Uncharacterized protein</fullName>
    </submittedName>
</protein>
<dbReference type="Proteomes" id="UP000183245">
    <property type="component" value="Unassembled WGS sequence"/>
</dbReference>
<organism evidence="1 2">
    <name type="scientific">Candidatus Wirthbacteria bacterium CG2_30_54_11</name>
    <dbReference type="NCBI Taxonomy" id="1817892"/>
    <lineage>
        <taxon>Bacteria</taxon>
        <taxon>Candidatus Wirthbacteria</taxon>
    </lineage>
</organism>
<proteinExistence type="predicted"/>
<dbReference type="EMBL" id="MNZT01000056">
    <property type="protein sequence ID" value="OIP97440.1"/>
    <property type="molecule type" value="Genomic_DNA"/>
</dbReference>
<accession>A0A1J5J1R9</accession>
<gene>
    <name evidence="1" type="ORF">AUK40_03225</name>
</gene>
<dbReference type="AlphaFoldDB" id="A0A1J5J1R9"/>
<reference evidence="1 2" key="1">
    <citation type="journal article" date="2016" name="Environ. Microbiol.">
        <title>Genomic resolution of a cold subsurface aquifer community provides metabolic insights for novel microbes adapted to high CO concentrations.</title>
        <authorList>
            <person name="Probst A.J."/>
            <person name="Castelle C.J."/>
            <person name="Singh A."/>
            <person name="Brown C.T."/>
            <person name="Anantharaman K."/>
            <person name="Sharon I."/>
            <person name="Hug L.A."/>
            <person name="Burstein D."/>
            <person name="Emerson J.B."/>
            <person name="Thomas B.C."/>
            <person name="Banfield J.F."/>
        </authorList>
    </citation>
    <scope>NUCLEOTIDE SEQUENCE [LARGE SCALE GENOMIC DNA]</scope>
    <source>
        <strain evidence="1">CG2_30_54_11</strain>
    </source>
</reference>
<sequence length="391" mass="41531">MKHLSRIGAVCVCVSLFFNILISYPSPAGATVHQFYDASVEISDSLPAAPCNWTIDLKNVQDIPPGGYVVITPQTGEFTIPVGMTFADLDLSIAGVEQTLAAAPGIGAGSAWGITVATGQTGTLTLTNNDTDTVAADSQIIVEIGTHATSGTTGTHQVDNPIKINLIGSADVWRVDVASFDSTAVEIDYITLLIATIEHVEMYAGPMPHLTFEISSITAPDGGDISASEINWRGLTALTPKTAVLRVKVNTDAQNGFIVYLKQDGNMLHFEDPTIDIDQIKTGGTVGTNDVPVAWSSPPGTTIGVDTGYLGYTTSDITLNSVGNGVNRFVNTTRYSAFTTSSEEILYHPEATQSNTEGQDYADITFQIEVNNLQPSGNYSNDLIFIAKPVF</sequence>
<name>A0A1J5J1R9_9BACT</name>